<evidence type="ECO:0008006" key="6">
    <source>
        <dbReference type="Google" id="ProtNLM"/>
    </source>
</evidence>
<keyword evidence="4" id="KW-1185">Reference proteome</keyword>
<organism evidence="3 5">
    <name type="scientific">Vibrio diabolicus</name>
    <dbReference type="NCBI Taxonomy" id="50719"/>
    <lineage>
        <taxon>Bacteria</taxon>
        <taxon>Pseudomonadati</taxon>
        <taxon>Pseudomonadota</taxon>
        <taxon>Gammaproteobacteria</taxon>
        <taxon>Vibrionales</taxon>
        <taxon>Vibrionaceae</taxon>
        <taxon>Vibrio</taxon>
        <taxon>Vibrio diabolicus subgroup</taxon>
    </lineage>
</organism>
<keyword evidence="1" id="KW-1133">Transmembrane helix</keyword>
<dbReference type="EMBL" id="CP014133">
    <property type="protein sequence ID" value="AVH30261.1"/>
    <property type="molecule type" value="Genomic_DNA"/>
</dbReference>
<keyword evidence="1" id="KW-0812">Transmembrane</keyword>
<dbReference type="RefSeq" id="WP_047008379.1">
    <property type="nucleotide sequence ID" value="NZ_JAMQQX010000005.1"/>
</dbReference>
<dbReference type="Proteomes" id="UP000283878">
    <property type="component" value="Unassembled WGS sequence"/>
</dbReference>
<reference evidence="2" key="2">
    <citation type="submission" date="2017-12" db="EMBL/GenBank/DDBJ databases">
        <title>FDA dAtabase for Regulatory Grade micrObial Sequences (FDA-ARGOS): Supporting development and validation of Infectious Disease Dx tests.</title>
        <authorList>
            <person name="Hoffmann M."/>
            <person name="Allard M."/>
            <person name="Evans P."/>
            <person name="Brown E."/>
            <person name="Tallon L."/>
            <person name="Sadzewicz L."/>
            <person name="Sengamalay N."/>
            <person name="Ott S."/>
            <person name="Godinez A."/>
            <person name="Nagaraj S."/>
            <person name="Vavikolanu K."/>
            <person name="Aluvathingal J."/>
            <person name="Nadendla S."/>
            <person name="Sichtig H."/>
        </authorList>
    </citation>
    <scope>NUCLEOTIDE SEQUENCE</scope>
    <source>
        <strain evidence="2">LMG 3418</strain>
    </source>
</reference>
<sequence length="92" mass="10770">MKDRFLLSYDLIALLLLARISAPSYISYKKKGFIFFEVFLPSIGDRAFFKKFLNLFLFQNVSKYFILTGKLFSKVGVHQVFVSTISLKHFFL</sequence>
<gene>
    <name evidence="2" type="ORF">AL468_24525</name>
    <name evidence="3" type="ORF">CYQ91_03555</name>
</gene>
<name>A0AAX1XU68_9VIBR</name>
<evidence type="ECO:0000313" key="4">
    <source>
        <dbReference type="Proteomes" id="UP000237665"/>
    </source>
</evidence>
<protein>
    <recommendedName>
        <fullName evidence="6">Secreted protein</fullName>
    </recommendedName>
</protein>
<reference evidence="4" key="1">
    <citation type="submission" date="2017-12" db="EMBL/GenBank/DDBJ databases">
        <title>FDA dAtabase for Regulatory Grade micrObial Sequences (FDA-ARGOS): Supporting development and validation of Infectious Disease Dx tests.</title>
        <authorList>
            <person name="Hoffmann M."/>
            <person name="Allard M."/>
            <person name="Evans P."/>
            <person name="Brown E."/>
            <person name="Tallon L.J."/>
            <person name="Sadzewicz L."/>
            <person name="Sengamalay N."/>
            <person name="Ott S."/>
            <person name="Godinez A."/>
            <person name="Nagaraj S."/>
            <person name="Vavikolanu K."/>
            <person name="Aluvathingal J."/>
            <person name="Nadendla S."/>
            <person name="Hobson J."/>
            <person name="Sichtig H."/>
        </authorList>
    </citation>
    <scope>NUCLEOTIDE SEQUENCE [LARGE SCALE GENOMIC DNA]</scope>
    <source>
        <strain evidence="4">LMG 3418</strain>
    </source>
</reference>
<evidence type="ECO:0000313" key="3">
    <source>
        <dbReference type="EMBL" id="RPB42639.1"/>
    </source>
</evidence>
<proteinExistence type="predicted"/>
<dbReference type="Proteomes" id="UP000237665">
    <property type="component" value="Chromosome 2"/>
</dbReference>
<evidence type="ECO:0000313" key="2">
    <source>
        <dbReference type="EMBL" id="AVH30261.1"/>
    </source>
</evidence>
<dbReference type="AlphaFoldDB" id="A0AAX1XU68"/>
<accession>A0AAX1XU68</accession>
<reference evidence="3" key="3">
    <citation type="submission" date="2017-12" db="EMBL/GenBank/DDBJ databases">
        <authorList>
            <person name="Pipes S.E."/>
            <person name="Lovell C.R."/>
        </authorList>
    </citation>
    <scope>NUCLEOTIDE SEQUENCE</scope>
    <source>
        <strain evidence="3">JBS-8-11-1</strain>
    </source>
</reference>
<evidence type="ECO:0000313" key="5">
    <source>
        <dbReference type="Proteomes" id="UP000283878"/>
    </source>
</evidence>
<dbReference type="EMBL" id="PKPZ01000002">
    <property type="protein sequence ID" value="RPB42639.1"/>
    <property type="molecule type" value="Genomic_DNA"/>
</dbReference>
<feature type="transmembrane region" description="Helical" evidence="1">
    <location>
        <begin position="6"/>
        <end position="26"/>
    </location>
</feature>
<reference evidence="3 5" key="4">
    <citation type="journal article" date="2018" name="AMB Express">
        <title>Occurrence and significance of pathogenicity and fitness islands in environmental vibrios.</title>
        <authorList>
            <person name="Klein S."/>
            <person name="Pipes S."/>
            <person name="Lovell C.R."/>
        </authorList>
    </citation>
    <scope>NUCLEOTIDE SEQUENCE [LARGE SCALE GENOMIC DNA]</scope>
    <source>
        <strain evidence="3 5">JBS-8-11-1</strain>
    </source>
</reference>
<evidence type="ECO:0000256" key="1">
    <source>
        <dbReference type="SAM" id="Phobius"/>
    </source>
</evidence>
<keyword evidence="1" id="KW-0472">Membrane</keyword>